<dbReference type="SUPFAM" id="SSF75420">
    <property type="entry name" value="YhbC-like, N-terminal domain"/>
    <property type="match status" value="1"/>
</dbReference>
<evidence type="ECO:0000313" key="3">
    <source>
        <dbReference type="Proteomes" id="UP000076420"/>
    </source>
</evidence>
<accession>A0A2C9KVI6</accession>
<protein>
    <recommendedName>
        <fullName evidence="1">Ribosome maturation factor RimP C-terminal domain-containing protein</fullName>
    </recommendedName>
</protein>
<evidence type="ECO:0000259" key="1">
    <source>
        <dbReference type="Pfam" id="PF17384"/>
    </source>
</evidence>
<gene>
    <name evidence="2" type="primary">106060953</name>
</gene>
<name>A0A2C9KVI6_BIOGL</name>
<dbReference type="InterPro" id="IPR035956">
    <property type="entry name" value="RimP_N_sf"/>
</dbReference>
<reference evidence="2" key="1">
    <citation type="submission" date="2020-05" db="UniProtKB">
        <authorList>
            <consortium name="EnsemblMetazoa"/>
        </authorList>
    </citation>
    <scope>IDENTIFICATION</scope>
    <source>
        <strain evidence="2">BB02</strain>
    </source>
</reference>
<feature type="domain" description="Ribosome maturation factor RimP C-terminal" evidence="1">
    <location>
        <begin position="78"/>
        <end position="115"/>
    </location>
</feature>
<sequence length="116" mass="13436">MDIKQKLQSKFPEVNDAFFEKESSMLFLRVELTLRDFDAVVAKSQEISAYLDTDEPTEKEYFLDVYSAGTETKVDISELKDNLDKYVKVTLKNPIKSKEDFEGTLLEVKEDEVIIK</sequence>
<dbReference type="GO" id="GO:0006412">
    <property type="term" value="P:translation"/>
    <property type="evidence" value="ECO:0007669"/>
    <property type="project" value="TreeGrafter"/>
</dbReference>
<dbReference type="VEuPathDB" id="VectorBase:BGLB024025"/>
<dbReference type="KEGG" id="bgt:106060953"/>
<organism evidence="2 3">
    <name type="scientific">Biomphalaria glabrata</name>
    <name type="common">Bloodfluke planorb</name>
    <name type="synonym">Freshwater snail</name>
    <dbReference type="NCBI Taxonomy" id="6526"/>
    <lineage>
        <taxon>Eukaryota</taxon>
        <taxon>Metazoa</taxon>
        <taxon>Spiralia</taxon>
        <taxon>Lophotrochozoa</taxon>
        <taxon>Mollusca</taxon>
        <taxon>Gastropoda</taxon>
        <taxon>Heterobranchia</taxon>
        <taxon>Euthyneura</taxon>
        <taxon>Panpulmonata</taxon>
        <taxon>Hygrophila</taxon>
        <taxon>Lymnaeoidea</taxon>
        <taxon>Planorbidae</taxon>
        <taxon>Biomphalaria</taxon>
    </lineage>
</organism>
<dbReference type="InterPro" id="IPR036847">
    <property type="entry name" value="RimP_C_sf"/>
</dbReference>
<dbReference type="Gene3D" id="2.30.30.180">
    <property type="entry name" value="Ribosome maturation factor RimP, C-terminal domain"/>
    <property type="match status" value="1"/>
</dbReference>
<proteinExistence type="predicted"/>
<dbReference type="GO" id="GO:0000028">
    <property type="term" value="P:ribosomal small subunit assembly"/>
    <property type="evidence" value="ECO:0007669"/>
    <property type="project" value="TreeGrafter"/>
</dbReference>
<dbReference type="PANTHER" id="PTHR33867">
    <property type="entry name" value="RIBOSOME MATURATION FACTOR RIMP"/>
    <property type="match status" value="1"/>
</dbReference>
<dbReference type="InterPro" id="IPR028998">
    <property type="entry name" value="RimP_C"/>
</dbReference>
<dbReference type="AlphaFoldDB" id="A0A2C9KVI6"/>
<dbReference type="PANTHER" id="PTHR33867:SF1">
    <property type="entry name" value="RIBOSOME MATURATION FACTOR RIMP"/>
    <property type="match status" value="1"/>
</dbReference>
<dbReference type="EnsemblMetazoa" id="BGLB024025-RA">
    <property type="protein sequence ID" value="BGLB024025-PA"/>
    <property type="gene ID" value="BGLB024025"/>
</dbReference>
<dbReference type="SUPFAM" id="SSF74942">
    <property type="entry name" value="YhbC-like, C-terminal domain"/>
    <property type="match status" value="1"/>
</dbReference>
<dbReference type="Pfam" id="PF17384">
    <property type="entry name" value="DUF150_C"/>
    <property type="match status" value="1"/>
</dbReference>
<dbReference type="Proteomes" id="UP000076420">
    <property type="component" value="Unassembled WGS sequence"/>
</dbReference>
<dbReference type="GO" id="GO:0005829">
    <property type="term" value="C:cytosol"/>
    <property type="evidence" value="ECO:0007669"/>
    <property type="project" value="TreeGrafter"/>
</dbReference>
<evidence type="ECO:0000313" key="2">
    <source>
        <dbReference type="EnsemblMetazoa" id="BGLB024025-PA"/>
    </source>
</evidence>
<dbReference type="InterPro" id="IPR003728">
    <property type="entry name" value="Ribosome_maturation_RimP"/>
</dbReference>